<protein>
    <submittedName>
        <fullName evidence="3">Uncharacterized protein</fullName>
    </submittedName>
</protein>
<evidence type="ECO:0000313" key="4">
    <source>
        <dbReference type="Proteomes" id="UP000181942"/>
    </source>
</evidence>
<dbReference type="EMBL" id="FONR01000016">
    <property type="protein sequence ID" value="SFG14902.1"/>
    <property type="molecule type" value="Genomic_DNA"/>
</dbReference>
<keyword evidence="2" id="KW-0472">Membrane</keyword>
<gene>
    <name evidence="3" type="ORF">SAMN02787118_116133</name>
</gene>
<organism evidence="3 4">
    <name type="scientific">Streptomyces mirabilis</name>
    <dbReference type="NCBI Taxonomy" id="68239"/>
    <lineage>
        <taxon>Bacteria</taxon>
        <taxon>Bacillati</taxon>
        <taxon>Actinomycetota</taxon>
        <taxon>Actinomycetes</taxon>
        <taxon>Kitasatosporales</taxon>
        <taxon>Streptomycetaceae</taxon>
        <taxon>Streptomyces</taxon>
    </lineage>
</organism>
<feature type="compositionally biased region" description="Pro residues" evidence="1">
    <location>
        <begin position="93"/>
        <end position="105"/>
    </location>
</feature>
<feature type="region of interest" description="Disordered" evidence="1">
    <location>
        <begin position="71"/>
        <end position="169"/>
    </location>
</feature>
<name>A0A1I2PFG8_9ACTN</name>
<feature type="transmembrane region" description="Helical" evidence="2">
    <location>
        <begin position="47"/>
        <end position="70"/>
    </location>
</feature>
<proteinExistence type="predicted"/>
<sequence>MITHSDEGPDFEPDDPLAVILRPASDYLGPPPGHYEAIRRGAARRRLLRTAVGVGSVCAVAALVALPIGLSTSQAPASPTVPLAPPSEGRPSSVPPSPSASPAPADPSRTPESRTAGPTPGNRTASPTQAARTAGRATTRPAVPTPAPSSTPTAPVAQPSIAPSGSPRR</sequence>
<dbReference type="Proteomes" id="UP000181942">
    <property type="component" value="Unassembled WGS sequence"/>
</dbReference>
<evidence type="ECO:0000256" key="2">
    <source>
        <dbReference type="SAM" id="Phobius"/>
    </source>
</evidence>
<feature type="compositionally biased region" description="Low complexity" evidence="1">
    <location>
        <begin position="150"/>
        <end position="160"/>
    </location>
</feature>
<keyword evidence="2" id="KW-1133">Transmembrane helix</keyword>
<dbReference type="AlphaFoldDB" id="A0A1I2PFG8"/>
<accession>A0A1I2PFG8</accession>
<dbReference type="RefSeq" id="WP_075031253.1">
    <property type="nucleotide sequence ID" value="NZ_FONR01000016.1"/>
</dbReference>
<reference evidence="3 4" key="1">
    <citation type="submission" date="2016-10" db="EMBL/GenBank/DDBJ databases">
        <authorList>
            <person name="de Groot N.N."/>
        </authorList>
    </citation>
    <scope>NUCLEOTIDE SEQUENCE [LARGE SCALE GENOMIC DNA]</scope>
    <source>
        <strain evidence="3 4">OK461</strain>
    </source>
</reference>
<keyword evidence="2" id="KW-0812">Transmembrane</keyword>
<evidence type="ECO:0000313" key="3">
    <source>
        <dbReference type="EMBL" id="SFG14902.1"/>
    </source>
</evidence>
<feature type="compositionally biased region" description="Low complexity" evidence="1">
    <location>
        <begin position="127"/>
        <end position="142"/>
    </location>
</feature>
<evidence type="ECO:0000256" key="1">
    <source>
        <dbReference type="SAM" id="MobiDB-lite"/>
    </source>
</evidence>